<feature type="compositionally biased region" description="Low complexity" evidence="15">
    <location>
        <begin position="612"/>
        <end position="624"/>
    </location>
</feature>
<reference evidence="20 21" key="1">
    <citation type="journal article" date="2016" name="Nat. Commun.">
        <title>Extremotolerant tardigrade genome and improved radiotolerance of human cultured cells by tardigrade-unique protein.</title>
        <authorList>
            <person name="Hashimoto T."/>
            <person name="Horikawa D.D."/>
            <person name="Saito Y."/>
            <person name="Kuwahara H."/>
            <person name="Kozuka-Hata H."/>
            <person name="Shin-I T."/>
            <person name="Minakuchi Y."/>
            <person name="Ohishi K."/>
            <person name="Motoyama A."/>
            <person name="Aizu T."/>
            <person name="Enomoto A."/>
            <person name="Kondo K."/>
            <person name="Tanaka S."/>
            <person name="Hara Y."/>
            <person name="Koshikawa S."/>
            <person name="Sagara H."/>
            <person name="Miura T."/>
            <person name="Yokobori S."/>
            <person name="Miyagawa K."/>
            <person name="Suzuki Y."/>
            <person name="Kubo T."/>
            <person name="Oyama M."/>
            <person name="Kohara Y."/>
            <person name="Fujiyama A."/>
            <person name="Arakawa K."/>
            <person name="Katayama T."/>
            <person name="Toyoda A."/>
            <person name="Kunieda T."/>
        </authorList>
    </citation>
    <scope>NUCLEOTIDE SEQUENCE [LARGE SCALE GENOMIC DNA]</scope>
    <source>
        <strain evidence="20 21">YOKOZUNA-1</strain>
    </source>
</reference>
<evidence type="ECO:0000313" key="20">
    <source>
        <dbReference type="EMBL" id="GAU89598.1"/>
    </source>
</evidence>
<evidence type="ECO:0000256" key="12">
    <source>
        <dbReference type="ARBA" id="ARBA00048830"/>
    </source>
</evidence>
<feature type="binding site" evidence="14">
    <location>
        <position position="176"/>
    </location>
    <ligand>
        <name>Mg(2+)</name>
        <dbReference type="ChEBI" id="CHEBI:18420"/>
        <label>2</label>
        <note>catalytic</note>
    </ligand>
</feature>
<dbReference type="CDD" id="cd05402">
    <property type="entry name" value="NT_PAP_TUTase"/>
    <property type="match status" value="1"/>
</dbReference>
<dbReference type="EC" id="2.7.7.19" evidence="4"/>
<dbReference type="Pfam" id="PF04926">
    <property type="entry name" value="PAP_RNA-bind"/>
    <property type="match status" value="1"/>
</dbReference>
<feature type="compositionally biased region" description="Low complexity" evidence="15">
    <location>
        <begin position="767"/>
        <end position="791"/>
    </location>
</feature>
<comment type="cofactor">
    <cofactor evidence="14">
        <name>Mg(2+)</name>
        <dbReference type="ChEBI" id="CHEBI:18420"/>
    </cofactor>
    <text evidence="14">Binds 2 magnesium ions. Also active with manganese.</text>
</comment>
<keyword evidence="16" id="KW-0812">Transmembrane</keyword>
<evidence type="ECO:0000259" key="18">
    <source>
        <dbReference type="Pfam" id="PF04928"/>
    </source>
</evidence>
<feature type="domain" description="Poly(A) polymerase RNA-binding" evidence="17">
    <location>
        <begin position="396"/>
        <end position="453"/>
    </location>
</feature>
<evidence type="ECO:0000256" key="5">
    <source>
        <dbReference type="ARBA" id="ARBA00022664"/>
    </source>
</evidence>
<dbReference type="GO" id="GO:0005634">
    <property type="term" value="C:nucleus"/>
    <property type="evidence" value="ECO:0007669"/>
    <property type="project" value="UniProtKB-SubCell"/>
</dbReference>
<dbReference type="EMBL" id="BDGG01000001">
    <property type="protein sequence ID" value="GAU89598.1"/>
    <property type="molecule type" value="Genomic_DNA"/>
</dbReference>
<dbReference type="GO" id="GO:0006397">
    <property type="term" value="P:mRNA processing"/>
    <property type="evidence" value="ECO:0007669"/>
    <property type="project" value="UniProtKB-KW"/>
</dbReference>
<keyword evidence="9 13" id="KW-0067">ATP-binding</keyword>
<accession>A0A1D1UTT8</accession>
<evidence type="ECO:0000259" key="19">
    <source>
        <dbReference type="Pfam" id="PF20750"/>
    </source>
</evidence>
<feature type="binding site" evidence="13">
    <location>
        <position position="247"/>
    </location>
    <ligand>
        <name>ATP</name>
        <dbReference type="ChEBI" id="CHEBI:30616"/>
    </ligand>
</feature>
<keyword evidence="11" id="KW-0539">Nucleus</keyword>
<keyword evidence="21" id="KW-1185">Reference proteome</keyword>
<feature type="binding site" evidence="14">
    <location>
        <position position="124"/>
    </location>
    <ligand>
        <name>Mg(2+)</name>
        <dbReference type="ChEBI" id="CHEBI:18420"/>
        <label>2</label>
        <note>catalytic</note>
    </ligand>
</feature>
<gene>
    <name evidence="20" type="primary">RvY_02132-1</name>
    <name evidence="20" type="synonym">RvY_02132.1</name>
    <name evidence="20" type="ORF">RvY_02132</name>
</gene>
<dbReference type="Gene3D" id="3.30.70.590">
    <property type="entry name" value="Poly(A) polymerase predicted RNA binding domain"/>
    <property type="match status" value="1"/>
</dbReference>
<comment type="caution">
    <text evidence="20">The sequence shown here is derived from an EMBL/GenBank/DDBJ whole genome shotgun (WGS) entry which is preliminary data.</text>
</comment>
<dbReference type="STRING" id="947166.A0A1D1UTT8"/>
<evidence type="ECO:0000313" key="21">
    <source>
        <dbReference type="Proteomes" id="UP000186922"/>
    </source>
</evidence>
<dbReference type="Gene3D" id="1.10.1410.10">
    <property type="match status" value="1"/>
</dbReference>
<dbReference type="FunFam" id="1.10.1410.10:FF:000001">
    <property type="entry name" value="Putative poly(A) polymerase gamma"/>
    <property type="match status" value="1"/>
</dbReference>
<keyword evidence="6" id="KW-0808">Transferase</keyword>
<comment type="cofactor">
    <cofactor evidence="1">
        <name>Mn(2+)</name>
        <dbReference type="ChEBI" id="CHEBI:29035"/>
    </cofactor>
</comment>
<dbReference type="Pfam" id="PF20750">
    <property type="entry name" value="PAP_NTPase"/>
    <property type="match status" value="1"/>
</dbReference>
<feature type="binding site" evidence="13">
    <location>
        <begin position="109"/>
        <end position="111"/>
    </location>
    <ligand>
        <name>ATP</name>
        <dbReference type="ChEBI" id="CHEBI:30616"/>
    </ligand>
</feature>
<dbReference type="InterPro" id="IPR007010">
    <property type="entry name" value="PolA_pol_RNA-bd_dom"/>
</dbReference>
<feature type="binding site" evidence="13">
    <location>
        <position position="176"/>
    </location>
    <ligand>
        <name>ATP</name>
        <dbReference type="ChEBI" id="CHEBI:30616"/>
    </ligand>
</feature>
<keyword evidence="8 13" id="KW-0547">Nucleotide-binding</keyword>
<evidence type="ECO:0000256" key="9">
    <source>
        <dbReference type="ARBA" id="ARBA00022840"/>
    </source>
</evidence>
<evidence type="ECO:0000256" key="10">
    <source>
        <dbReference type="ARBA" id="ARBA00022842"/>
    </source>
</evidence>
<dbReference type="GO" id="GO:0046872">
    <property type="term" value="F:metal ion binding"/>
    <property type="evidence" value="ECO:0007669"/>
    <property type="project" value="UniProtKB-KW"/>
</dbReference>
<dbReference type="GO" id="GO:0005524">
    <property type="term" value="F:ATP binding"/>
    <property type="evidence" value="ECO:0007669"/>
    <property type="project" value="UniProtKB-KW"/>
</dbReference>
<evidence type="ECO:0000256" key="14">
    <source>
        <dbReference type="PIRSR" id="PIRSR018425-2"/>
    </source>
</evidence>
<dbReference type="InterPro" id="IPR011068">
    <property type="entry name" value="NuclTrfase_I-like_C"/>
</dbReference>
<keyword evidence="5" id="KW-0507">mRNA processing</keyword>
<dbReference type="GO" id="GO:0003723">
    <property type="term" value="F:RNA binding"/>
    <property type="evidence" value="ECO:0007669"/>
    <property type="project" value="InterPro"/>
</dbReference>
<evidence type="ECO:0000256" key="11">
    <source>
        <dbReference type="ARBA" id="ARBA00023242"/>
    </source>
</evidence>
<evidence type="ECO:0000256" key="4">
    <source>
        <dbReference type="ARBA" id="ARBA00012388"/>
    </source>
</evidence>
<evidence type="ECO:0000256" key="15">
    <source>
        <dbReference type="SAM" id="MobiDB-lite"/>
    </source>
</evidence>
<protein>
    <recommendedName>
        <fullName evidence="4">polynucleotide adenylyltransferase</fullName>
        <ecNumber evidence="4">2.7.7.19</ecNumber>
    </recommendedName>
</protein>
<evidence type="ECO:0000256" key="7">
    <source>
        <dbReference type="ARBA" id="ARBA00022723"/>
    </source>
</evidence>
<dbReference type="PANTHER" id="PTHR10682">
    <property type="entry name" value="POLY A POLYMERASE"/>
    <property type="match status" value="1"/>
</dbReference>
<feature type="region of interest" description="Disordered" evidence="15">
    <location>
        <begin position="767"/>
        <end position="816"/>
    </location>
</feature>
<evidence type="ECO:0000256" key="16">
    <source>
        <dbReference type="SAM" id="Phobius"/>
    </source>
</evidence>
<dbReference type="SUPFAM" id="SSF81631">
    <property type="entry name" value="PAP/OAS1 substrate-binding domain"/>
    <property type="match status" value="1"/>
</dbReference>
<feature type="compositionally biased region" description="Polar residues" evidence="15">
    <location>
        <begin position="639"/>
        <end position="652"/>
    </location>
</feature>
<name>A0A1D1UTT8_RAMVA</name>
<feature type="transmembrane region" description="Helical" evidence="16">
    <location>
        <begin position="255"/>
        <end position="275"/>
    </location>
</feature>
<sequence length="816" mass="89938">MKLRSTEEDSSSVALSHLADILMAYQSWVGLTSPISRAVGTQQDHELSESLQGFLASQSVMECAAEESHRISVMGDLDKLARDWIRDIALQKGLPDSDADMAGGGVKAFGSYRLGVHSKGGDIDALLIAPKHVERKDFFTSFVERLKRQSDVTDLRAVDNAFVPVIKMYFRDVEIDLTFARVMLKQVPDAQDLMDNDIIRSMDIKCVRSLNGCRVTDEILALVGPPHDTVAMAKSLNTFRWTLRAIKLWAKRRGIYSNVLGFLGGVSWAILVAFVCQKFPNAEPPTILSRFFAIFAKWKWPQPVFLKLPDTGPADIDVGMPIWDPRNPGGDRHHLMPIITPSFPHQNSTYNVGRSTQKIMSGEFRNASAVMTQIYTKPDEAKNAPVWTELFKPFPFWGYKHYIVVMAYATNKEELKLWKGCVESRLRLLVADLEKSDFLVTVHINPRDFPMKEDYMPGYIGVQWLIGLRGSWEGAKAHGKGATPNLNIGTEVRMFMDTVRQYGSYCGIKTDKTDMDIAIKYCQQSELASYIPANVIRDDPELKTLSDAKIFRERKAAANASRQNGGAKRDSTGAPVNGRPRTGIARRDSNSETSAPSPSIGIPVKQIRKRTVSSVISSDPNSPSMPAPKRRSPPSASPLQNKEPTSAPASPVLSSVTLGMSLSESSLALVKMEEEANLLEVASARLENSDTTSPLVKLEDTAPLGLASFKVEETVDSEVKFEEVIVKKEEENDEIERRGVKRKSSEREEVISNEKLALIGLTSSLSGYGTSNSTHSSPTKSSQGSASLSDDSLTDGILEETPTKRFCGGNVTVPVG</sequence>
<keyword evidence="7 14" id="KW-0479">Metal-binding</keyword>
<evidence type="ECO:0000256" key="2">
    <source>
        <dbReference type="ARBA" id="ARBA00004123"/>
    </source>
</evidence>
<dbReference type="GO" id="GO:0031123">
    <property type="term" value="P:RNA 3'-end processing"/>
    <property type="evidence" value="ECO:0007669"/>
    <property type="project" value="InterPro"/>
</dbReference>
<feature type="binding site" evidence="13">
    <location>
        <begin position="122"/>
        <end position="124"/>
    </location>
    <ligand>
        <name>ATP</name>
        <dbReference type="ChEBI" id="CHEBI:30616"/>
    </ligand>
</feature>
<comment type="subcellular location">
    <subcellularLocation>
        <location evidence="2">Nucleus</location>
    </subcellularLocation>
</comment>
<proteinExistence type="inferred from homology"/>
<feature type="binding site" evidence="14">
    <location>
        <position position="122"/>
    </location>
    <ligand>
        <name>Mg(2+)</name>
        <dbReference type="ChEBI" id="CHEBI:18420"/>
        <label>1</label>
        <note>catalytic</note>
    </ligand>
</feature>
<dbReference type="InterPro" id="IPR048840">
    <property type="entry name" value="PolA_pol_NTPase"/>
</dbReference>
<evidence type="ECO:0000259" key="17">
    <source>
        <dbReference type="Pfam" id="PF04926"/>
    </source>
</evidence>
<dbReference type="PANTHER" id="PTHR10682:SF10">
    <property type="entry name" value="POLYNUCLEOTIDE ADENYLYLTRANSFERASE"/>
    <property type="match status" value="1"/>
</dbReference>
<feature type="binding site" evidence="14">
    <location>
        <position position="124"/>
    </location>
    <ligand>
        <name>Mg(2+)</name>
        <dbReference type="ChEBI" id="CHEBI:18420"/>
        <label>1</label>
        <note>catalytic</note>
    </ligand>
</feature>
<feature type="domain" description="Poly(A) polymerase nucleotidyltransferase" evidence="19">
    <location>
        <begin position="30"/>
        <end position="223"/>
    </location>
</feature>
<feature type="region of interest" description="Disordered" evidence="15">
    <location>
        <begin position="555"/>
        <end position="652"/>
    </location>
</feature>
<feature type="binding site" evidence="13">
    <location>
        <begin position="265"/>
        <end position="266"/>
    </location>
    <ligand>
        <name>ATP</name>
        <dbReference type="ChEBI" id="CHEBI:30616"/>
    </ligand>
</feature>
<comment type="catalytic activity">
    <reaction evidence="12">
        <text>RNA(n) + ATP = RNA(n)-3'-adenine ribonucleotide + diphosphate</text>
        <dbReference type="Rhea" id="RHEA:11332"/>
        <dbReference type="Rhea" id="RHEA-COMP:14527"/>
        <dbReference type="Rhea" id="RHEA-COMP:17347"/>
        <dbReference type="ChEBI" id="CHEBI:30616"/>
        <dbReference type="ChEBI" id="CHEBI:33019"/>
        <dbReference type="ChEBI" id="CHEBI:140395"/>
        <dbReference type="ChEBI" id="CHEBI:173115"/>
        <dbReference type="EC" id="2.7.7.19"/>
    </reaction>
</comment>
<dbReference type="AlphaFoldDB" id="A0A1D1UTT8"/>
<dbReference type="Pfam" id="PF04928">
    <property type="entry name" value="PAP_central"/>
    <property type="match status" value="1"/>
</dbReference>
<keyword evidence="10 14" id="KW-0460">Magnesium</keyword>
<evidence type="ECO:0000256" key="6">
    <source>
        <dbReference type="ARBA" id="ARBA00022679"/>
    </source>
</evidence>
<comment type="similarity">
    <text evidence="3">Belongs to the poly(A) polymerase family.</text>
</comment>
<dbReference type="Gene3D" id="3.30.460.10">
    <property type="entry name" value="Beta Polymerase, domain 2"/>
    <property type="match status" value="1"/>
</dbReference>
<dbReference type="SUPFAM" id="SSF55003">
    <property type="entry name" value="PAP/Archaeal CCA-adding enzyme, C-terminal domain"/>
    <property type="match status" value="1"/>
</dbReference>
<dbReference type="OrthoDB" id="412748at2759"/>
<dbReference type="FunFam" id="3.30.460.10:FF:000002">
    <property type="entry name" value="Poly(A) polymerase alpha, putative"/>
    <property type="match status" value="1"/>
</dbReference>
<dbReference type="InterPro" id="IPR007012">
    <property type="entry name" value="PolA_pol_cen_dom"/>
</dbReference>
<evidence type="ECO:0000256" key="8">
    <source>
        <dbReference type="ARBA" id="ARBA00022741"/>
    </source>
</evidence>
<dbReference type="InterPro" id="IPR043519">
    <property type="entry name" value="NT_sf"/>
</dbReference>
<feature type="domain" description="Poly(A) polymerase central" evidence="18">
    <location>
        <begin position="238"/>
        <end position="392"/>
    </location>
</feature>
<evidence type="ECO:0000256" key="3">
    <source>
        <dbReference type="ARBA" id="ARBA00010912"/>
    </source>
</evidence>
<feature type="binding site" evidence="14">
    <location>
        <position position="122"/>
    </location>
    <ligand>
        <name>Mg(2+)</name>
        <dbReference type="ChEBI" id="CHEBI:18420"/>
        <label>2</label>
        <note>catalytic</note>
    </ligand>
</feature>
<keyword evidence="16" id="KW-0472">Membrane</keyword>
<dbReference type="Proteomes" id="UP000186922">
    <property type="component" value="Unassembled WGS sequence"/>
</dbReference>
<dbReference type="GO" id="GO:1990817">
    <property type="term" value="F:poly(A) RNA polymerase activity"/>
    <property type="evidence" value="ECO:0007669"/>
    <property type="project" value="UniProtKB-EC"/>
</dbReference>
<feature type="binding site" evidence="13">
    <location>
        <position position="256"/>
    </location>
    <ligand>
        <name>ATP</name>
        <dbReference type="ChEBI" id="CHEBI:30616"/>
    </ligand>
</feature>
<dbReference type="SUPFAM" id="SSF81301">
    <property type="entry name" value="Nucleotidyltransferase"/>
    <property type="match status" value="1"/>
</dbReference>
<keyword evidence="16" id="KW-1133">Transmembrane helix</keyword>
<organism evidence="20 21">
    <name type="scientific">Ramazzottius varieornatus</name>
    <name type="common">Water bear</name>
    <name type="synonym">Tardigrade</name>
    <dbReference type="NCBI Taxonomy" id="947166"/>
    <lineage>
        <taxon>Eukaryota</taxon>
        <taxon>Metazoa</taxon>
        <taxon>Ecdysozoa</taxon>
        <taxon>Tardigrada</taxon>
        <taxon>Eutardigrada</taxon>
        <taxon>Parachela</taxon>
        <taxon>Hypsibioidea</taxon>
        <taxon>Ramazzottiidae</taxon>
        <taxon>Ramazzottius</taxon>
    </lineage>
</organism>
<evidence type="ECO:0000256" key="1">
    <source>
        <dbReference type="ARBA" id="ARBA00001936"/>
    </source>
</evidence>
<evidence type="ECO:0000256" key="13">
    <source>
        <dbReference type="PIRSR" id="PIRSR018425-1"/>
    </source>
</evidence>